<proteinExistence type="inferred from homology"/>
<evidence type="ECO:0000313" key="6">
    <source>
        <dbReference type="Proteomes" id="UP000663929"/>
    </source>
</evidence>
<gene>
    <name evidence="5" type="ORF">J3U87_21060</name>
</gene>
<dbReference type="InterPro" id="IPR051052">
    <property type="entry name" value="Diverse_substrate_MTase"/>
</dbReference>
<dbReference type="Pfam" id="PF08241">
    <property type="entry name" value="Methyltransf_11"/>
    <property type="match status" value="1"/>
</dbReference>
<feature type="domain" description="Methyltransferase type 11" evidence="4">
    <location>
        <begin position="41"/>
        <end position="135"/>
    </location>
</feature>
<dbReference type="SUPFAM" id="SSF53335">
    <property type="entry name" value="S-adenosyl-L-methionine-dependent methyltransferases"/>
    <property type="match status" value="1"/>
</dbReference>
<dbReference type="AlphaFoldDB" id="A0A8A4TFW7"/>
<dbReference type="Proteomes" id="UP000663929">
    <property type="component" value="Chromosome"/>
</dbReference>
<sequence length="260" mass="28705">MNGVEYGKTSSEYVRYRVGFPQVTFDRLASHQIGLTGQNILDFGAGTGTLTRGFAQRGCQVTALEPSAAHIAAARNIAEFEGLRINWVQGDPTATNMPSNYFDAVTAGQCWHLLDRPNAAREVNRVLKRGGQLAIAHFDWLNLPGSVVEATENLIEAFNPMQPKPHIVYGGGVGIYGTWTLDVAKAGFGYLETFSFDVVVPYTPEAWRGRIRATHGVTGTMSKDQTIRFDLSLKGLLELKYADQMLEIPHRVWVLVCTKE</sequence>
<keyword evidence="2 5" id="KW-0489">Methyltransferase</keyword>
<evidence type="ECO:0000256" key="1">
    <source>
        <dbReference type="ARBA" id="ARBA00008361"/>
    </source>
</evidence>
<dbReference type="GO" id="GO:0008757">
    <property type="term" value="F:S-adenosylmethionine-dependent methyltransferase activity"/>
    <property type="evidence" value="ECO:0007669"/>
    <property type="project" value="InterPro"/>
</dbReference>
<dbReference type="InterPro" id="IPR029063">
    <property type="entry name" value="SAM-dependent_MTases_sf"/>
</dbReference>
<dbReference type="RefSeq" id="WP_237377744.1">
    <property type="nucleotide sequence ID" value="NZ_CP071793.1"/>
</dbReference>
<evidence type="ECO:0000259" key="4">
    <source>
        <dbReference type="Pfam" id="PF08241"/>
    </source>
</evidence>
<dbReference type="PANTHER" id="PTHR44942">
    <property type="entry name" value="METHYLTRANSF_11 DOMAIN-CONTAINING PROTEIN"/>
    <property type="match status" value="1"/>
</dbReference>
<evidence type="ECO:0000313" key="5">
    <source>
        <dbReference type="EMBL" id="QTD48082.1"/>
    </source>
</evidence>
<keyword evidence="6" id="KW-1185">Reference proteome</keyword>
<dbReference type="Gene3D" id="3.40.50.150">
    <property type="entry name" value="Vaccinia Virus protein VP39"/>
    <property type="match status" value="1"/>
</dbReference>
<dbReference type="PANTHER" id="PTHR44942:SF4">
    <property type="entry name" value="METHYLTRANSFERASE TYPE 11 DOMAIN-CONTAINING PROTEIN"/>
    <property type="match status" value="1"/>
</dbReference>
<dbReference type="EMBL" id="CP071793">
    <property type="protein sequence ID" value="QTD48082.1"/>
    <property type="molecule type" value="Genomic_DNA"/>
</dbReference>
<name>A0A8A4TFW7_SULCO</name>
<keyword evidence="3" id="KW-0808">Transferase</keyword>
<evidence type="ECO:0000256" key="3">
    <source>
        <dbReference type="ARBA" id="ARBA00022679"/>
    </source>
</evidence>
<dbReference type="InterPro" id="IPR013216">
    <property type="entry name" value="Methyltransf_11"/>
</dbReference>
<dbReference type="KEGG" id="scor:J3U87_21060"/>
<organism evidence="5 6">
    <name type="scientific">Sulfidibacter corallicola</name>
    <dbReference type="NCBI Taxonomy" id="2818388"/>
    <lineage>
        <taxon>Bacteria</taxon>
        <taxon>Pseudomonadati</taxon>
        <taxon>Acidobacteriota</taxon>
        <taxon>Holophagae</taxon>
        <taxon>Acanthopleuribacterales</taxon>
        <taxon>Acanthopleuribacteraceae</taxon>
        <taxon>Sulfidibacter</taxon>
    </lineage>
</organism>
<evidence type="ECO:0000256" key="2">
    <source>
        <dbReference type="ARBA" id="ARBA00022603"/>
    </source>
</evidence>
<dbReference type="CDD" id="cd02440">
    <property type="entry name" value="AdoMet_MTases"/>
    <property type="match status" value="1"/>
</dbReference>
<protein>
    <submittedName>
        <fullName evidence="5">Class I SAM-dependent methyltransferase</fullName>
    </submittedName>
</protein>
<comment type="similarity">
    <text evidence="1">Belongs to the methyltransferase superfamily.</text>
</comment>
<accession>A0A8A4TFW7</accession>
<reference evidence="5" key="1">
    <citation type="submission" date="2021-03" db="EMBL/GenBank/DDBJ databases">
        <title>Acanthopleuribacteraceae sp. M133.</title>
        <authorList>
            <person name="Wang G."/>
        </authorList>
    </citation>
    <scope>NUCLEOTIDE SEQUENCE</scope>
    <source>
        <strain evidence="5">M133</strain>
    </source>
</reference>
<dbReference type="GO" id="GO:0032259">
    <property type="term" value="P:methylation"/>
    <property type="evidence" value="ECO:0007669"/>
    <property type="project" value="UniProtKB-KW"/>
</dbReference>